<dbReference type="RefSeq" id="XP_007731095.1">
    <property type="nucleotide sequence ID" value="XM_007732905.1"/>
</dbReference>
<reference evidence="2 3" key="1">
    <citation type="submission" date="2013-03" db="EMBL/GenBank/DDBJ databases">
        <title>The Genome Sequence of Capronia epimyces CBS 606.96.</title>
        <authorList>
            <consortium name="The Broad Institute Genomics Platform"/>
            <person name="Cuomo C."/>
            <person name="de Hoog S."/>
            <person name="Gorbushina A."/>
            <person name="Walker B."/>
            <person name="Young S.K."/>
            <person name="Zeng Q."/>
            <person name="Gargeya S."/>
            <person name="Fitzgerald M."/>
            <person name="Haas B."/>
            <person name="Abouelleil A."/>
            <person name="Allen A.W."/>
            <person name="Alvarado L."/>
            <person name="Arachchi H.M."/>
            <person name="Berlin A.M."/>
            <person name="Chapman S.B."/>
            <person name="Gainer-Dewar J."/>
            <person name="Goldberg J."/>
            <person name="Griggs A."/>
            <person name="Gujja S."/>
            <person name="Hansen M."/>
            <person name="Howarth C."/>
            <person name="Imamovic A."/>
            <person name="Ireland A."/>
            <person name="Larimer J."/>
            <person name="McCowan C."/>
            <person name="Murphy C."/>
            <person name="Pearson M."/>
            <person name="Poon T.W."/>
            <person name="Priest M."/>
            <person name="Roberts A."/>
            <person name="Saif S."/>
            <person name="Shea T."/>
            <person name="Sisk P."/>
            <person name="Sykes S."/>
            <person name="Wortman J."/>
            <person name="Nusbaum C."/>
            <person name="Birren B."/>
        </authorList>
    </citation>
    <scope>NUCLEOTIDE SEQUENCE [LARGE SCALE GENOMIC DNA]</scope>
    <source>
        <strain evidence="2 3">CBS 606.96</strain>
    </source>
</reference>
<dbReference type="OrthoDB" id="5152093at2759"/>
<proteinExistence type="predicted"/>
<evidence type="ECO:0008006" key="4">
    <source>
        <dbReference type="Google" id="ProtNLM"/>
    </source>
</evidence>
<dbReference type="Proteomes" id="UP000019478">
    <property type="component" value="Unassembled WGS sequence"/>
</dbReference>
<dbReference type="EMBL" id="AMGY01000002">
    <property type="protein sequence ID" value="EXJ89698.1"/>
    <property type="molecule type" value="Genomic_DNA"/>
</dbReference>
<evidence type="ECO:0000313" key="3">
    <source>
        <dbReference type="Proteomes" id="UP000019478"/>
    </source>
</evidence>
<sequence length="140" mass="13923">MRSFYFLAALPLLVSAWTENTLLTRASSGNETSCDSGDKACGSFCIPDNYTCCPDLEGGCPATSVCTKGDNGVYGCCGKGEYCKGDGGSEFIDGDSSSSTSTANAAAATKTGDSSSGADSIVLGQGLTLAAVAAGLVALL</sequence>
<gene>
    <name evidence="2" type="ORF">A1O3_02765</name>
</gene>
<keyword evidence="3" id="KW-1185">Reference proteome</keyword>
<accession>W9YAZ5</accession>
<dbReference type="eggNOG" id="ENOG502QQ2D">
    <property type="taxonomic scope" value="Eukaryota"/>
</dbReference>
<protein>
    <recommendedName>
        <fullName evidence="4">GPI anchored serine-threonine rich protein</fullName>
    </recommendedName>
</protein>
<keyword evidence="1" id="KW-0732">Signal</keyword>
<dbReference type="HOGENOM" id="CLU_1807281_0_0_1"/>
<dbReference type="STRING" id="1182542.W9YAZ5"/>
<evidence type="ECO:0000256" key="1">
    <source>
        <dbReference type="SAM" id="SignalP"/>
    </source>
</evidence>
<feature type="signal peptide" evidence="1">
    <location>
        <begin position="1"/>
        <end position="16"/>
    </location>
</feature>
<feature type="chain" id="PRO_5004935013" description="GPI anchored serine-threonine rich protein" evidence="1">
    <location>
        <begin position="17"/>
        <end position="140"/>
    </location>
</feature>
<organism evidence="2 3">
    <name type="scientific">Capronia epimyces CBS 606.96</name>
    <dbReference type="NCBI Taxonomy" id="1182542"/>
    <lineage>
        <taxon>Eukaryota</taxon>
        <taxon>Fungi</taxon>
        <taxon>Dikarya</taxon>
        <taxon>Ascomycota</taxon>
        <taxon>Pezizomycotina</taxon>
        <taxon>Eurotiomycetes</taxon>
        <taxon>Chaetothyriomycetidae</taxon>
        <taxon>Chaetothyriales</taxon>
        <taxon>Herpotrichiellaceae</taxon>
        <taxon>Capronia</taxon>
    </lineage>
</organism>
<dbReference type="GeneID" id="19166895"/>
<evidence type="ECO:0000313" key="2">
    <source>
        <dbReference type="EMBL" id="EXJ89698.1"/>
    </source>
</evidence>
<dbReference type="AlphaFoldDB" id="W9YAZ5"/>
<name>W9YAZ5_9EURO</name>
<comment type="caution">
    <text evidence="2">The sequence shown here is derived from an EMBL/GenBank/DDBJ whole genome shotgun (WGS) entry which is preliminary data.</text>
</comment>